<feature type="non-terminal residue" evidence="2">
    <location>
        <position position="101"/>
    </location>
</feature>
<evidence type="ECO:0000256" key="1">
    <source>
        <dbReference type="SAM" id="MobiDB-lite"/>
    </source>
</evidence>
<dbReference type="AlphaFoldDB" id="A0A3P6ERR6"/>
<accession>A0A3P6ERR6</accession>
<proteinExistence type="predicted"/>
<feature type="compositionally biased region" description="Low complexity" evidence="1">
    <location>
        <begin position="36"/>
        <end position="50"/>
    </location>
</feature>
<reference evidence="2" key="1">
    <citation type="submission" date="2018-11" db="EMBL/GenBank/DDBJ databases">
        <authorList>
            <consortium name="Genoscope - CEA"/>
            <person name="William W."/>
        </authorList>
    </citation>
    <scope>NUCLEOTIDE SEQUENCE</scope>
</reference>
<name>A0A3P6ERR6_BRAOL</name>
<dbReference type="EMBL" id="LR031876">
    <property type="protein sequence ID" value="VDD36285.1"/>
    <property type="molecule type" value="Genomic_DNA"/>
</dbReference>
<gene>
    <name evidence="2" type="ORF">BOLC7T41845H</name>
</gene>
<organism evidence="2">
    <name type="scientific">Brassica oleracea</name>
    <name type="common">Wild cabbage</name>
    <dbReference type="NCBI Taxonomy" id="3712"/>
    <lineage>
        <taxon>Eukaryota</taxon>
        <taxon>Viridiplantae</taxon>
        <taxon>Streptophyta</taxon>
        <taxon>Embryophyta</taxon>
        <taxon>Tracheophyta</taxon>
        <taxon>Spermatophyta</taxon>
        <taxon>Magnoliopsida</taxon>
        <taxon>eudicotyledons</taxon>
        <taxon>Gunneridae</taxon>
        <taxon>Pentapetalae</taxon>
        <taxon>rosids</taxon>
        <taxon>malvids</taxon>
        <taxon>Brassicales</taxon>
        <taxon>Brassicaceae</taxon>
        <taxon>Brassiceae</taxon>
        <taxon>Brassica</taxon>
    </lineage>
</organism>
<protein>
    <submittedName>
        <fullName evidence="2">Uncharacterized protein</fullName>
    </submittedName>
</protein>
<sequence>MSPLHSVPQEPETEQRATHETAATEPHASSNFPAMSTSSPASDSDTAVVSTATACSLDSPVETAQPATVAPEQSAHSPDSALPTNTDTEQTSDTAIGQTNM</sequence>
<feature type="compositionally biased region" description="Polar residues" evidence="1">
    <location>
        <begin position="74"/>
        <end position="101"/>
    </location>
</feature>
<evidence type="ECO:0000313" key="2">
    <source>
        <dbReference type="EMBL" id="VDD36285.1"/>
    </source>
</evidence>
<feature type="region of interest" description="Disordered" evidence="1">
    <location>
        <begin position="1"/>
        <end position="101"/>
    </location>
</feature>